<feature type="region of interest" description="Disordered" evidence="1">
    <location>
        <begin position="109"/>
        <end position="151"/>
    </location>
</feature>
<evidence type="ECO:0000313" key="3">
    <source>
        <dbReference type="Proteomes" id="UP000017836"/>
    </source>
</evidence>
<proteinExistence type="predicted"/>
<protein>
    <submittedName>
        <fullName evidence="2">Uncharacterized protein</fullName>
    </submittedName>
</protein>
<sequence>MDNTPKGDNPSWVRKAEDLIKKTNLFLMKFDQYMSDFLRVWEEYEHMKRGLDVVSLSVGKHKLGVQALNREVEVFEDALEELRGSVYDWCVTNNVPVILLPSCPMPPPTALHEPEDLATDTPPTSHQPREVRPPNQGTSTMSTMKQRLQAV</sequence>
<organism evidence="2 3">
    <name type="scientific">Amborella trichopoda</name>
    <dbReference type="NCBI Taxonomy" id="13333"/>
    <lineage>
        <taxon>Eukaryota</taxon>
        <taxon>Viridiplantae</taxon>
        <taxon>Streptophyta</taxon>
        <taxon>Embryophyta</taxon>
        <taxon>Tracheophyta</taxon>
        <taxon>Spermatophyta</taxon>
        <taxon>Magnoliopsida</taxon>
        <taxon>Amborellales</taxon>
        <taxon>Amborellaceae</taxon>
        <taxon>Amborella</taxon>
    </lineage>
</organism>
<reference evidence="3" key="1">
    <citation type="journal article" date="2013" name="Science">
        <title>The Amborella genome and the evolution of flowering plants.</title>
        <authorList>
            <consortium name="Amborella Genome Project"/>
        </authorList>
    </citation>
    <scope>NUCLEOTIDE SEQUENCE [LARGE SCALE GENOMIC DNA]</scope>
</reference>
<evidence type="ECO:0000256" key="1">
    <source>
        <dbReference type="SAM" id="MobiDB-lite"/>
    </source>
</evidence>
<keyword evidence="3" id="KW-1185">Reference proteome</keyword>
<name>W1PCC8_AMBTC</name>
<dbReference type="Proteomes" id="UP000017836">
    <property type="component" value="Unassembled WGS sequence"/>
</dbReference>
<dbReference type="HOGENOM" id="CLU_1733933_0_0_1"/>
<dbReference type="EMBL" id="KI393980">
    <property type="protein sequence ID" value="ERN05613.1"/>
    <property type="molecule type" value="Genomic_DNA"/>
</dbReference>
<feature type="compositionally biased region" description="Polar residues" evidence="1">
    <location>
        <begin position="135"/>
        <end position="151"/>
    </location>
</feature>
<dbReference type="Gramene" id="ERN05613">
    <property type="protein sequence ID" value="ERN05613"/>
    <property type="gene ID" value="AMTR_s00006p00043890"/>
</dbReference>
<dbReference type="AlphaFoldDB" id="W1PCC8"/>
<accession>W1PCC8</accession>
<evidence type="ECO:0000313" key="2">
    <source>
        <dbReference type="EMBL" id="ERN05613.1"/>
    </source>
</evidence>
<gene>
    <name evidence="2" type="ORF">AMTR_s00006p00043890</name>
</gene>